<accession>B4GXN8</accession>
<dbReference type="InterPro" id="IPR036872">
    <property type="entry name" value="CH_dom_sf"/>
</dbReference>
<evidence type="ECO:0000313" key="2">
    <source>
        <dbReference type="EMBL" id="EDW27515.1"/>
    </source>
</evidence>
<evidence type="ECO:0000313" key="3">
    <source>
        <dbReference type="Proteomes" id="UP000008744"/>
    </source>
</evidence>
<name>B4GXN8_DROPE</name>
<keyword evidence="3" id="KW-1185">Reference proteome</keyword>
<feature type="domain" description="CH-like" evidence="1">
    <location>
        <begin position="16"/>
        <end position="108"/>
    </location>
</feature>
<reference evidence="2 3" key="1">
    <citation type="journal article" date="2007" name="Nature">
        <title>Evolution of genes and genomes on the Drosophila phylogeny.</title>
        <authorList>
            <consortium name="Drosophila 12 Genomes Consortium"/>
            <person name="Clark A.G."/>
            <person name="Eisen M.B."/>
            <person name="Smith D.R."/>
            <person name="Bergman C.M."/>
            <person name="Oliver B."/>
            <person name="Markow T.A."/>
            <person name="Kaufman T.C."/>
            <person name="Kellis M."/>
            <person name="Gelbart W."/>
            <person name="Iyer V.N."/>
            <person name="Pollard D.A."/>
            <person name="Sackton T.B."/>
            <person name="Larracuente A.M."/>
            <person name="Singh N.D."/>
            <person name="Abad J.P."/>
            <person name="Abt D.N."/>
            <person name="Adryan B."/>
            <person name="Aguade M."/>
            <person name="Akashi H."/>
            <person name="Anderson W.W."/>
            <person name="Aquadro C.F."/>
            <person name="Ardell D.H."/>
            <person name="Arguello R."/>
            <person name="Artieri C.G."/>
            <person name="Barbash D.A."/>
            <person name="Barker D."/>
            <person name="Barsanti P."/>
            <person name="Batterham P."/>
            <person name="Batzoglou S."/>
            <person name="Begun D."/>
            <person name="Bhutkar A."/>
            <person name="Blanco E."/>
            <person name="Bosak S.A."/>
            <person name="Bradley R.K."/>
            <person name="Brand A.D."/>
            <person name="Brent M.R."/>
            <person name="Brooks A.N."/>
            <person name="Brown R.H."/>
            <person name="Butlin R.K."/>
            <person name="Caggese C."/>
            <person name="Calvi B.R."/>
            <person name="Bernardo de Carvalho A."/>
            <person name="Caspi A."/>
            <person name="Castrezana S."/>
            <person name="Celniker S.E."/>
            <person name="Chang J.L."/>
            <person name="Chapple C."/>
            <person name="Chatterji S."/>
            <person name="Chinwalla A."/>
            <person name="Civetta A."/>
            <person name="Clifton S.W."/>
            <person name="Comeron J.M."/>
            <person name="Costello J.C."/>
            <person name="Coyne J.A."/>
            <person name="Daub J."/>
            <person name="David R.G."/>
            <person name="Delcher A.L."/>
            <person name="Delehaunty K."/>
            <person name="Do C.B."/>
            <person name="Ebling H."/>
            <person name="Edwards K."/>
            <person name="Eickbush T."/>
            <person name="Evans J.D."/>
            <person name="Filipski A."/>
            <person name="Findeiss S."/>
            <person name="Freyhult E."/>
            <person name="Fulton L."/>
            <person name="Fulton R."/>
            <person name="Garcia A.C."/>
            <person name="Gardiner A."/>
            <person name="Garfield D.A."/>
            <person name="Garvin B.E."/>
            <person name="Gibson G."/>
            <person name="Gilbert D."/>
            <person name="Gnerre S."/>
            <person name="Godfrey J."/>
            <person name="Good R."/>
            <person name="Gotea V."/>
            <person name="Gravely B."/>
            <person name="Greenberg A.J."/>
            <person name="Griffiths-Jones S."/>
            <person name="Gross S."/>
            <person name="Guigo R."/>
            <person name="Gustafson E.A."/>
            <person name="Haerty W."/>
            <person name="Hahn M.W."/>
            <person name="Halligan D.L."/>
            <person name="Halpern A.L."/>
            <person name="Halter G.M."/>
            <person name="Han M.V."/>
            <person name="Heger A."/>
            <person name="Hillier L."/>
            <person name="Hinrichs A.S."/>
            <person name="Holmes I."/>
            <person name="Hoskins R.A."/>
            <person name="Hubisz M.J."/>
            <person name="Hultmark D."/>
            <person name="Huntley M.A."/>
            <person name="Jaffe D.B."/>
            <person name="Jagadeeshan S."/>
            <person name="Jeck W.R."/>
            <person name="Johnson J."/>
            <person name="Jones C.D."/>
            <person name="Jordan W.C."/>
            <person name="Karpen G.H."/>
            <person name="Kataoka E."/>
            <person name="Keightley P.D."/>
            <person name="Kheradpour P."/>
            <person name="Kirkness E.F."/>
            <person name="Koerich L.B."/>
            <person name="Kristiansen K."/>
            <person name="Kudrna D."/>
            <person name="Kulathinal R.J."/>
            <person name="Kumar S."/>
            <person name="Kwok R."/>
            <person name="Lander E."/>
            <person name="Langley C.H."/>
            <person name="Lapoint R."/>
            <person name="Lazzaro B.P."/>
            <person name="Lee S.J."/>
            <person name="Levesque L."/>
            <person name="Li R."/>
            <person name="Lin C.F."/>
            <person name="Lin M.F."/>
            <person name="Lindblad-Toh K."/>
            <person name="Llopart A."/>
            <person name="Long M."/>
            <person name="Low L."/>
            <person name="Lozovsky E."/>
            <person name="Lu J."/>
            <person name="Luo M."/>
            <person name="Machado C.A."/>
            <person name="Makalowski W."/>
            <person name="Marzo M."/>
            <person name="Matsuda M."/>
            <person name="Matzkin L."/>
            <person name="McAllister B."/>
            <person name="McBride C.S."/>
            <person name="McKernan B."/>
            <person name="McKernan K."/>
            <person name="Mendez-Lago M."/>
            <person name="Minx P."/>
            <person name="Mollenhauer M.U."/>
            <person name="Montooth K."/>
            <person name="Mount S.M."/>
            <person name="Mu X."/>
            <person name="Myers E."/>
            <person name="Negre B."/>
            <person name="Newfeld S."/>
            <person name="Nielsen R."/>
            <person name="Noor M.A."/>
            <person name="O'Grady P."/>
            <person name="Pachter L."/>
            <person name="Papaceit M."/>
            <person name="Parisi M.J."/>
            <person name="Parisi M."/>
            <person name="Parts L."/>
            <person name="Pedersen J.S."/>
            <person name="Pesole G."/>
            <person name="Phillippy A.M."/>
            <person name="Ponting C.P."/>
            <person name="Pop M."/>
            <person name="Porcelli D."/>
            <person name="Powell J.R."/>
            <person name="Prohaska S."/>
            <person name="Pruitt K."/>
            <person name="Puig M."/>
            <person name="Quesneville H."/>
            <person name="Ram K.R."/>
            <person name="Rand D."/>
            <person name="Rasmussen M.D."/>
            <person name="Reed L.K."/>
            <person name="Reenan R."/>
            <person name="Reily A."/>
            <person name="Remington K.A."/>
            <person name="Rieger T.T."/>
            <person name="Ritchie M.G."/>
            <person name="Robin C."/>
            <person name="Rogers Y.H."/>
            <person name="Rohde C."/>
            <person name="Rozas J."/>
            <person name="Rubenfield M.J."/>
            <person name="Ruiz A."/>
            <person name="Russo S."/>
            <person name="Salzberg S.L."/>
            <person name="Sanchez-Gracia A."/>
            <person name="Saranga D.J."/>
            <person name="Sato H."/>
            <person name="Schaeffer S.W."/>
            <person name="Schatz M.C."/>
            <person name="Schlenke T."/>
            <person name="Schwartz R."/>
            <person name="Segarra C."/>
            <person name="Singh R.S."/>
            <person name="Sirot L."/>
            <person name="Sirota M."/>
            <person name="Sisneros N.B."/>
            <person name="Smith C.D."/>
            <person name="Smith T.F."/>
            <person name="Spieth J."/>
            <person name="Stage D.E."/>
            <person name="Stark A."/>
            <person name="Stephan W."/>
            <person name="Strausberg R.L."/>
            <person name="Strempel S."/>
            <person name="Sturgill D."/>
            <person name="Sutton G."/>
            <person name="Sutton G.G."/>
            <person name="Tao W."/>
            <person name="Teichmann S."/>
            <person name="Tobari Y.N."/>
            <person name="Tomimura Y."/>
            <person name="Tsolas J.M."/>
            <person name="Valente V.L."/>
            <person name="Venter E."/>
            <person name="Venter J.C."/>
            <person name="Vicario S."/>
            <person name="Vieira F.G."/>
            <person name="Vilella A.J."/>
            <person name="Villasante A."/>
            <person name="Walenz B."/>
            <person name="Wang J."/>
            <person name="Wasserman M."/>
            <person name="Watts T."/>
            <person name="Wilson D."/>
            <person name="Wilson R.K."/>
            <person name="Wing R.A."/>
            <person name="Wolfner M.F."/>
            <person name="Wong A."/>
            <person name="Wong G.K."/>
            <person name="Wu C.I."/>
            <person name="Wu G."/>
            <person name="Yamamoto D."/>
            <person name="Yang H.P."/>
            <person name="Yang S.P."/>
            <person name="Yorke J.A."/>
            <person name="Yoshida K."/>
            <person name="Zdobnov E."/>
            <person name="Zhang P."/>
            <person name="Zhang Y."/>
            <person name="Zimin A.V."/>
            <person name="Baldwin J."/>
            <person name="Abdouelleil A."/>
            <person name="Abdulkadir J."/>
            <person name="Abebe A."/>
            <person name="Abera B."/>
            <person name="Abreu J."/>
            <person name="Acer S.C."/>
            <person name="Aftuck L."/>
            <person name="Alexander A."/>
            <person name="An P."/>
            <person name="Anderson E."/>
            <person name="Anderson S."/>
            <person name="Arachi H."/>
            <person name="Azer M."/>
            <person name="Bachantsang P."/>
            <person name="Barry A."/>
            <person name="Bayul T."/>
            <person name="Berlin A."/>
            <person name="Bessette D."/>
            <person name="Bloom T."/>
            <person name="Blye J."/>
            <person name="Boguslavskiy L."/>
            <person name="Bonnet C."/>
            <person name="Boukhgalter B."/>
            <person name="Bourzgui I."/>
            <person name="Brown A."/>
            <person name="Cahill P."/>
            <person name="Channer S."/>
            <person name="Cheshatsang Y."/>
            <person name="Chuda L."/>
            <person name="Citroen M."/>
            <person name="Collymore A."/>
            <person name="Cooke P."/>
            <person name="Costello M."/>
            <person name="D'Aco K."/>
            <person name="Daza R."/>
            <person name="De Haan G."/>
            <person name="DeGray S."/>
            <person name="DeMaso C."/>
            <person name="Dhargay N."/>
            <person name="Dooley K."/>
            <person name="Dooley E."/>
            <person name="Doricent M."/>
            <person name="Dorje P."/>
            <person name="Dorjee K."/>
            <person name="Dupes A."/>
            <person name="Elong R."/>
            <person name="Falk J."/>
            <person name="Farina A."/>
            <person name="Faro S."/>
            <person name="Ferguson D."/>
            <person name="Fisher S."/>
            <person name="Foley C.D."/>
            <person name="Franke A."/>
            <person name="Friedrich D."/>
            <person name="Gadbois L."/>
            <person name="Gearin G."/>
            <person name="Gearin C.R."/>
            <person name="Giannoukos G."/>
            <person name="Goode T."/>
            <person name="Graham J."/>
            <person name="Grandbois E."/>
            <person name="Grewal S."/>
            <person name="Gyaltsen K."/>
            <person name="Hafez N."/>
            <person name="Hagos B."/>
            <person name="Hall J."/>
            <person name="Henson C."/>
            <person name="Hollinger A."/>
            <person name="Honan T."/>
            <person name="Huard M.D."/>
            <person name="Hughes L."/>
            <person name="Hurhula B."/>
            <person name="Husby M.E."/>
            <person name="Kamat A."/>
            <person name="Kanga B."/>
            <person name="Kashin S."/>
            <person name="Khazanovich D."/>
            <person name="Kisner P."/>
            <person name="Lance K."/>
            <person name="Lara M."/>
            <person name="Lee W."/>
            <person name="Lennon N."/>
            <person name="Letendre F."/>
            <person name="LeVine R."/>
            <person name="Lipovsky A."/>
            <person name="Liu X."/>
            <person name="Liu J."/>
            <person name="Liu S."/>
            <person name="Lokyitsang T."/>
            <person name="Lokyitsang Y."/>
            <person name="Lubonja R."/>
            <person name="Lui A."/>
            <person name="MacDonald P."/>
            <person name="Magnisalis V."/>
            <person name="Maru K."/>
            <person name="Matthews C."/>
            <person name="McCusker W."/>
            <person name="McDonough S."/>
            <person name="Mehta T."/>
            <person name="Meldrim J."/>
            <person name="Meneus L."/>
            <person name="Mihai O."/>
            <person name="Mihalev A."/>
            <person name="Mihova T."/>
            <person name="Mittelman R."/>
            <person name="Mlenga V."/>
            <person name="Montmayeur A."/>
            <person name="Mulrain L."/>
            <person name="Navidi A."/>
            <person name="Naylor J."/>
            <person name="Negash T."/>
            <person name="Nguyen T."/>
            <person name="Nguyen N."/>
            <person name="Nicol R."/>
            <person name="Norbu C."/>
            <person name="Norbu N."/>
            <person name="Novod N."/>
            <person name="O'Neill B."/>
            <person name="Osman S."/>
            <person name="Markiewicz E."/>
            <person name="Oyono O.L."/>
            <person name="Patti C."/>
            <person name="Phunkhang P."/>
            <person name="Pierre F."/>
            <person name="Priest M."/>
            <person name="Raghuraman S."/>
            <person name="Rege F."/>
            <person name="Reyes R."/>
            <person name="Rise C."/>
            <person name="Rogov P."/>
            <person name="Ross K."/>
            <person name="Ryan E."/>
            <person name="Settipalli S."/>
            <person name="Shea T."/>
            <person name="Sherpa N."/>
            <person name="Shi L."/>
            <person name="Shih D."/>
            <person name="Sparrow T."/>
            <person name="Spaulding J."/>
            <person name="Stalker J."/>
            <person name="Stange-Thomann N."/>
            <person name="Stavropoulos S."/>
            <person name="Stone C."/>
            <person name="Strader C."/>
            <person name="Tesfaye S."/>
            <person name="Thomson T."/>
            <person name="Thoulutsang Y."/>
            <person name="Thoulutsang D."/>
            <person name="Topham K."/>
            <person name="Topping I."/>
            <person name="Tsamla T."/>
            <person name="Vassiliev H."/>
            <person name="Vo A."/>
            <person name="Wangchuk T."/>
            <person name="Wangdi T."/>
            <person name="Weiand M."/>
            <person name="Wilkinson J."/>
            <person name="Wilson A."/>
            <person name="Yadav S."/>
            <person name="Young G."/>
            <person name="Yu Q."/>
            <person name="Zembek L."/>
            <person name="Zhong D."/>
            <person name="Zimmer A."/>
            <person name="Zwirko Z."/>
            <person name="Jaffe D.B."/>
            <person name="Alvarez P."/>
            <person name="Brockman W."/>
            <person name="Butler J."/>
            <person name="Chin C."/>
            <person name="Gnerre S."/>
            <person name="Grabherr M."/>
            <person name="Kleber M."/>
            <person name="Mauceli E."/>
            <person name="MacCallum I."/>
        </authorList>
    </citation>
    <scope>NUCLEOTIDE SEQUENCE [LARGE SCALE GENOMIC DNA]</scope>
    <source>
        <strain evidence="3">MSH-3 / Tucson 14011-0111.49</strain>
    </source>
</reference>
<proteinExistence type="predicted"/>
<sequence length="164" mass="18834">MQRIRALSGREHARLEKWLNIEGITLNPRSLRDTYSDVRPVAQILQKKYPSIKLEFYTSASSFARRLQNWQVFSFRDLKKLGLRLKANDLVQLAEGKPGAVDWLLFRLIFKEEEHPKFRISSKAISLGVLKSLEELNCCSHELGCLAAMTGAESSLTLDKDWKL</sequence>
<protein>
    <submittedName>
        <fullName evidence="2">GL20327</fullName>
    </submittedName>
</protein>
<dbReference type="Pfam" id="PF06294">
    <property type="entry name" value="CH_2"/>
    <property type="match status" value="1"/>
</dbReference>
<dbReference type="InterPro" id="IPR010441">
    <property type="entry name" value="CH_2"/>
</dbReference>
<dbReference type="EMBL" id="CH479196">
    <property type="protein sequence ID" value="EDW27515.1"/>
    <property type="molecule type" value="Genomic_DNA"/>
</dbReference>
<organism evidence="3">
    <name type="scientific">Drosophila persimilis</name>
    <name type="common">Fruit fly</name>
    <dbReference type="NCBI Taxonomy" id="7234"/>
    <lineage>
        <taxon>Eukaryota</taxon>
        <taxon>Metazoa</taxon>
        <taxon>Ecdysozoa</taxon>
        <taxon>Arthropoda</taxon>
        <taxon>Hexapoda</taxon>
        <taxon>Insecta</taxon>
        <taxon>Pterygota</taxon>
        <taxon>Neoptera</taxon>
        <taxon>Endopterygota</taxon>
        <taxon>Diptera</taxon>
        <taxon>Brachycera</taxon>
        <taxon>Muscomorpha</taxon>
        <taxon>Ephydroidea</taxon>
        <taxon>Drosophilidae</taxon>
        <taxon>Drosophila</taxon>
        <taxon>Sophophora</taxon>
    </lineage>
</organism>
<dbReference type="AlphaFoldDB" id="B4GXN8"/>
<dbReference type="HOGENOM" id="CLU_137557_0_0_1"/>
<dbReference type="KEGG" id="dpe:6598225"/>
<evidence type="ECO:0000259" key="1">
    <source>
        <dbReference type="Pfam" id="PF06294"/>
    </source>
</evidence>
<dbReference type="Gene3D" id="1.10.418.10">
    <property type="entry name" value="Calponin-like domain"/>
    <property type="match status" value="1"/>
</dbReference>
<dbReference type="OrthoDB" id="193300at2759"/>
<dbReference type="STRING" id="7234.B4GXN8"/>
<dbReference type="SMR" id="B4GXN8"/>
<dbReference type="OMA" id="CCSHELG"/>
<dbReference type="Proteomes" id="UP000008744">
    <property type="component" value="Unassembled WGS sequence"/>
</dbReference>
<dbReference type="PhylomeDB" id="B4GXN8"/>
<dbReference type="GO" id="GO:0005737">
    <property type="term" value="C:cytoplasm"/>
    <property type="evidence" value="ECO:0007669"/>
    <property type="project" value="UniProtKB-ARBA"/>
</dbReference>
<gene>
    <name evidence="2" type="primary">Dper\GL20327</name>
    <name evidence="2" type="ORF">Dper_GL20327</name>
</gene>